<evidence type="ECO:0000313" key="6">
    <source>
        <dbReference type="Proteomes" id="UP000031202"/>
    </source>
</evidence>
<dbReference type="EMBL" id="JWSZ01000006">
    <property type="protein sequence ID" value="KIC58741.1"/>
    <property type="molecule type" value="Genomic_DNA"/>
</dbReference>
<evidence type="ECO:0000256" key="3">
    <source>
        <dbReference type="PIRSR" id="PIRSR640198-2"/>
    </source>
</evidence>
<feature type="binding site" evidence="3">
    <location>
        <begin position="230"/>
        <end position="237"/>
    </location>
    <ligand>
        <name>ATP</name>
        <dbReference type="ChEBI" id="CHEBI:30616"/>
    </ligand>
</feature>
<reference evidence="5 6" key="1">
    <citation type="submission" date="2014-12" db="EMBL/GenBank/DDBJ databases">
        <title>Genome sequencing of Microbacterium hominis TPW29.</title>
        <authorList>
            <person name="Tan P.W."/>
            <person name="Chan K.-G."/>
        </authorList>
    </citation>
    <scope>NUCLEOTIDE SEQUENCE [LARGE SCALE GENOMIC DNA]</scope>
    <source>
        <strain evidence="5 6">TPW29</strain>
    </source>
</reference>
<dbReference type="InterPro" id="IPR026287">
    <property type="entry name" value="SoFic-like"/>
</dbReference>
<evidence type="ECO:0000313" key="5">
    <source>
        <dbReference type="EMBL" id="KIC58741.1"/>
    </source>
</evidence>
<evidence type="ECO:0000259" key="4">
    <source>
        <dbReference type="PROSITE" id="PS51459"/>
    </source>
</evidence>
<dbReference type="InterPro" id="IPR040198">
    <property type="entry name" value="Fido_containing"/>
</dbReference>
<organism evidence="5 6">
    <name type="scientific">Microbacterium hominis</name>
    <dbReference type="NCBI Taxonomy" id="162426"/>
    <lineage>
        <taxon>Bacteria</taxon>
        <taxon>Bacillati</taxon>
        <taxon>Actinomycetota</taxon>
        <taxon>Actinomycetes</taxon>
        <taxon>Micrococcales</taxon>
        <taxon>Microbacteriaceae</taxon>
        <taxon>Microbacterium</taxon>
    </lineage>
</organism>
<keyword evidence="1" id="KW-0067">ATP-binding</keyword>
<feature type="binding site" evidence="1">
    <location>
        <position position="268"/>
    </location>
    <ligand>
        <name>ATP</name>
        <dbReference type="ChEBI" id="CHEBI:30616"/>
    </ligand>
</feature>
<dbReference type="InterPro" id="IPR003812">
    <property type="entry name" value="Fido"/>
</dbReference>
<dbReference type="Pfam" id="PF02661">
    <property type="entry name" value="Fic"/>
    <property type="match status" value="1"/>
</dbReference>
<feature type="binding site" evidence="1">
    <location>
        <position position="90"/>
    </location>
    <ligand>
        <name>ATP</name>
        <dbReference type="ChEBI" id="CHEBI:30616"/>
    </ligand>
</feature>
<dbReference type="InterPro" id="IPR025758">
    <property type="entry name" value="Fic/DOC_N"/>
</dbReference>
<sequence length="394" mass="42879">MDPARFAASPIGDLLPIFGTDGRGQTYQHVAFAAHPLAAPPELGTATWNRVARASRALGRLQQGSLVVINPGLLRQPTFRLEAQSTSALEGTYAPLEDVLAADVMQDSSRSAALNEVLNYVAAAENGFHWVQQQRPLTVGLLCDLHRTLVQGTAADTDQAGRVRRIQVVIGSRGGRVTDARFIPMPAGPALDAGLQDLMTWMQTSQDDLDPIVATAMGHYQFETLHPFNDGNGRIGRLLIVLQLVRHGVLPEGLLSVSPWFEQRRDQYQELLAHVSATGSWDEWVSFFAEGIEMSANDSADRIRRLLELQISYHERLRAAGARGAVRDIADLLIGSPYVNIPNLRDTTGLTYQAVSNAVRKLEEVGILEQRNVPGVMAFRAPDVVAIISAPSAA</sequence>
<dbReference type="PIRSF" id="PIRSF038925">
    <property type="entry name" value="AMP-prot_trans"/>
    <property type="match status" value="1"/>
</dbReference>
<proteinExistence type="predicted"/>
<dbReference type="Pfam" id="PF13784">
    <property type="entry name" value="Fic_N"/>
    <property type="match status" value="1"/>
</dbReference>
<protein>
    <submittedName>
        <fullName evidence="5">Cell filamentation protein Fic</fullName>
    </submittedName>
</protein>
<dbReference type="Proteomes" id="UP000031202">
    <property type="component" value="Unassembled WGS sequence"/>
</dbReference>
<accession>A0A0B4CWT7</accession>
<feature type="domain" description="Fido" evidence="4">
    <location>
        <begin position="137"/>
        <end position="290"/>
    </location>
</feature>
<dbReference type="SUPFAM" id="SSF140931">
    <property type="entry name" value="Fic-like"/>
    <property type="match status" value="1"/>
</dbReference>
<feature type="binding site" evidence="1">
    <location>
        <begin position="231"/>
        <end position="237"/>
    </location>
    <ligand>
        <name>ATP</name>
        <dbReference type="ChEBI" id="CHEBI:30616"/>
    </ligand>
</feature>
<evidence type="ECO:0000256" key="2">
    <source>
        <dbReference type="PIRSR" id="PIRSR640198-1"/>
    </source>
</evidence>
<feature type="binding site" evidence="1">
    <location>
        <position position="226"/>
    </location>
    <ligand>
        <name>ATP</name>
        <dbReference type="ChEBI" id="CHEBI:30616"/>
    </ligand>
</feature>
<dbReference type="PROSITE" id="PS51459">
    <property type="entry name" value="FIDO"/>
    <property type="match status" value="1"/>
</dbReference>
<dbReference type="GO" id="GO:0005524">
    <property type="term" value="F:ATP binding"/>
    <property type="evidence" value="ECO:0007669"/>
    <property type="project" value="UniProtKB-KW"/>
</dbReference>
<comment type="caution">
    <text evidence="5">The sequence shown here is derived from an EMBL/GenBank/DDBJ whole genome shotgun (WGS) entry which is preliminary data.</text>
</comment>
<keyword evidence="1" id="KW-0547">Nucleotide-binding</keyword>
<dbReference type="AlphaFoldDB" id="A0A0B4CWT7"/>
<evidence type="ECO:0000256" key="1">
    <source>
        <dbReference type="PIRSR" id="PIRSR038925-1"/>
    </source>
</evidence>
<dbReference type="PANTHER" id="PTHR13504:SF38">
    <property type="entry name" value="FIDO DOMAIN-CONTAINING PROTEIN"/>
    <property type="match status" value="1"/>
</dbReference>
<dbReference type="RefSeq" id="WP_039413893.1">
    <property type="nucleotide sequence ID" value="NZ_JWSZ01000006.1"/>
</dbReference>
<name>A0A0B4CWT7_9MICO</name>
<dbReference type="Gene3D" id="1.10.3290.10">
    <property type="entry name" value="Fido-like domain"/>
    <property type="match status" value="1"/>
</dbReference>
<dbReference type="PANTHER" id="PTHR13504">
    <property type="entry name" value="FIDO DOMAIN-CONTAINING PROTEIN DDB_G0283145"/>
    <property type="match status" value="1"/>
</dbReference>
<feature type="active site" evidence="2">
    <location>
        <position position="226"/>
    </location>
</feature>
<gene>
    <name evidence="5" type="ORF">RM52_05245</name>
</gene>
<dbReference type="InterPro" id="IPR036597">
    <property type="entry name" value="Fido-like_dom_sf"/>
</dbReference>